<evidence type="ECO:0000256" key="13">
    <source>
        <dbReference type="ARBA" id="ARBA00023315"/>
    </source>
</evidence>
<dbReference type="GO" id="GO:0019432">
    <property type="term" value="P:triglyceride biosynthetic process"/>
    <property type="evidence" value="ECO:0007669"/>
    <property type="project" value="TreeGrafter"/>
</dbReference>
<keyword evidence="10 14" id="KW-1133">Transmembrane helix</keyword>
<evidence type="ECO:0000256" key="7">
    <source>
        <dbReference type="ARBA" id="ARBA00022692"/>
    </source>
</evidence>
<accession>A0A7E4UTB9</accession>
<reference evidence="15" key="1">
    <citation type="journal article" date="2013" name="Genetics">
        <title>The draft genome and transcriptome of Panagrellus redivivus are shaped by the harsh demands of a free-living lifestyle.</title>
        <authorList>
            <person name="Srinivasan J."/>
            <person name="Dillman A.R."/>
            <person name="Macchietto M.G."/>
            <person name="Heikkinen L."/>
            <person name="Lakso M."/>
            <person name="Fracchia K.M."/>
            <person name="Antoshechkin I."/>
            <person name="Mortazavi A."/>
            <person name="Wong G."/>
            <person name="Sternberg P.W."/>
        </authorList>
    </citation>
    <scope>NUCLEOTIDE SEQUENCE [LARGE SCALE GENOMIC DNA]</scope>
    <source>
        <strain evidence="15">MT8872</strain>
    </source>
</reference>
<evidence type="ECO:0000256" key="14">
    <source>
        <dbReference type="RuleBase" id="RU367023"/>
    </source>
</evidence>
<feature type="transmembrane region" description="Helical" evidence="14">
    <location>
        <begin position="28"/>
        <end position="56"/>
    </location>
</feature>
<comment type="similarity">
    <text evidence="4 14">Belongs to the diacylglycerol acyltransferase family.</text>
</comment>
<keyword evidence="12 14" id="KW-0472">Membrane</keyword>
<keyword evidence="8" id="KW-0319">Glycerol metabolism</keyword>
<dbReference type="WBParaSite" id="Pan_g12583.t1">
    <property type="protein sequence ID" value="Pan_g12583.t1"/>
    <property type="gene ID" value="Pan_g12583"/>
</dbReference>
<keyword evidence="5" id="KW-0444">Lipid biosynthesis</keyword>
<evidence type="ECO:0000313" key="15">
    <source>
        <dbReference type="Proteomes" id="UP000492821"/>
    </source>
</evidence>
<dbReference type="InterPro" id="IPR007130">
    <property type="entry name" value="DAGAT"/>
</dbReference>
<comment type="subcellular location">
    <subcellularLocation>
        <location evidence="1 14">Endoplasmic reticulum membrane</location>
        <topology evidence="1 14">Multi-pass membrane protein</topology>
    </subcellularLocation>
</comment>
<keyword evidence="15" id="KW-1185">Reference proteome</keyword>
<comment type="pathway">
    <text evidence="3">Lipid metabolism.</text>
</comment>
<evidence type="ECO:0000256" key="6">
    <source>
        <dbReference type="ARBA" id="ARBA00022679"/>
    </source>
</evidence>
<organism evidence="15 16">
    <name type="scientific">Panagrellus redivivus</name>
    <name type="common">Microworm</name>
    <dbReference type="NCBI Taxonomy" id="6233"/>
    <lineage>
        <taxon>Eukaryota</taxon>
        <taxon>Metazoa</taxon>
        <taxon>Ecdysozoa</taxon>
        <taxon>Nematoda</taxon>
        <taxon>Chromadorea</taxon>
        <taxon>Rhabditida</taxon>
        <taxon>Tylenchina</taxon>
        <taxon>Panagrolaimomorpha</taxon>
        <taxon>Panagrolaimoidea</taxon>
        <taxon>Panagrolaimidae</taxon>
        <taxon>Panagrellus</taxon>
    </lineage>
</organism>
<dbReference type="EC" id="2.3.1.-" evidence="14"/>
<evidence type="ECO:0000256" key="3">
    <source>
        <dbReference type="ARBA" id="ARBA00005189"/>
    </source>
</evidence>
<dbReference type="PANTHER" id="PTHR12317">
    <property type="entry name" value="DIACYLGLYCEROL O-ACYLTRANSFERASE"/>
    <property type="match status" value="1"/>
</dbReference>
<evidence type="ECO:0000256" key="10">
    <source>
        <dbReference type="ARBA" id="ARBA00022989"/>
    </source>
</evidence>
<dbReference type="CDD" id="cd07987">
    <property type="entry name" value="LPLAT_MGAT-like"/>
    <property type="match status" value="1"/>
</dbReference>
<dbReference type="AlphaFoldDB" id="A0A7E4UTB9"/>
<keyword evidence="13" id="KW-0012">Acyltransferase</keyword>
<keyword evidence="9 14" id="KW-0256">Endoplasmic reticulum</keyword>
<comment type="pathway">
    <text evidence="2">Glycerolipid metabolism; triacylglycerol biosynthesis.</text>
</comment>
<comment type="caution">
    <text evidence="14">Lacks conserved residue(s) required for the propagation of feature annotation.</text>
</comment>
<evidence type="ECO:0000313" key="16">
    <source>
        <dbReference type="WBParaSite" id="Pan_g12583.t1"/>
    </source>
</evidence>
<evidence type="ECO:0000256" key="8">
    <source>
        <dbReference type="ARBA" id="ARBA00022798"/>
    </source>
</evidence>
<evidence type="ECO:0000256" key="12">
    <source>
        <dbReference type="ARBA" id="ARBA00023136"/>
    </source>
</evidence>
<dbReference type="PANTHER" id="PTHR12317:SF0">
    <property type="entry name" value="ACYLTRANSFERASE"/>
    <property type="match status" value="1"/>
</dbReference>
<evidence type="ECO:0000256" key="11">
    <source>
        <dbReference type="ARBA" id="ARBA00023098"/>
    </source>
</evidence>
<evidence type="ECO:0000256" key="2">
    <source>
        <dbReference type="ARBA" id="ARBA00004771"/>
    </source>
</evidence>
<evidence type="ECO:0000256" key="9">
    <source>
        <dbReference type="ARBA" id="ARBA00022824"/>
    </source>
</evidence>
<evidence type="ECO:0000256" key="5">
    <source>
        <dbReference type="ARBA" id="ARBA00022516"/>
    </source>
</evidence>
<dbReference type="Pfam" id="PF03982">
    <property type="entry name" value="DAGAT"/>
    <property type="match status" value="1"/>
</dbReference>
<dbReference type="Proteomes" id="UP000492821">
    <property type="component" value="Unassembled WGS sequence"/>
</dbReference>
<sequence>MTLTRFLDEKTERALIPILFPVIFSVPFYMLCIIVACLVIPTLWPITIAYGIWLYIDRNSPWKGSRPKLAFKNLGLWKWYAAYFDPELILTSEYPADRNYIFGNHPHGIMSIGTLITFSFNANGFFDKVKGLKMRIATLPINFWLPIYRDMIMHLGSIPSDASAIEYCLNETPSGQIVGIVPGGAEESLDSHPGNYELTLAKRKGFVRIAIKTGASLVPVYHFGEQNTYFQIPNHRGSWVRKIQSAYKKHTGVAPVIVTGRGWFNKWIGLVPKQTKIITVVGEPIPVTKNPEPTSEEIDALHAKYVEALTQLFEQHKHRAAIPENEHLVIC</sequence>
<protein>
    <recommendedName>
        <fullName evidence="14">Acyltransferase</fullName>
        <ecNumber evidence="14">2.3.1.-</ecNumber>
    </recommendedName>
</protein>
<proteinExistence type="inferred from homology"/>
<reference evidence="16" key="2">
    <citation type="submission" date="2020-10" db="UniProtKB">
        <authorList>
            <consortium name="WormBaseParasite"/>
        </authorList>
    </citation>
    <scope>IDENTIFICATION</scope>
</reference>
<evidence type="ECO:0000256" key="1">
    <source>
        <dbReference type="ARBA" id="ARBA00004477"/>
    </source>
</evidence>
<dbReference type="GO" id="GO:0006071">
    <property type="term" value="P:glycerol metabolic process"/>
    <property type="evidence" value="ECO:0007669"/>
    <property type="project" value="UniProtKB-KW"/>
</dbReference>
<keyword evidence="6 14" id="KW-0808">Transferase</keyword>
<dbReference type="GO" id="GO:0005789">
    <property type="term" value="C:endoplasmic reticulum membrane"/>
    <property type="evidence" value="ECO:0007669"/>
    <property type="project" value="UniProtKB-SubCell"/>
</dbReference>
<keyword evidence="7 14" id="KW-0812">Transmembrane</keyword>
<evidence type="ECO:0000256" key="4">
    <source>
        <dbReference type="ARBA" id="ARBA00005420"/>
    </source>
</evidence>
<dbReference type="GO" id="GO:0004144">
    <property type="term" value="F:diacylglycerol O-acyltransferase activity"/>
    <property type="evidence" value="ECO:0007669"/>
    <property type="project" value="TreeGrafter"/>
</dbReference>
<name>A0A7E4UTB9_PANRE</name>
<dbReference type="SUPFAM" id="SSF69593">
    <property type="entry name" value="Glycerol-3-phosphate (1)-acyltransferase"/>
    <property type="match status" value="1"/>
</dbReference>
<keyword evidence="11" id="KW-0443">Lipid metabolism</keyword>